<dbReference type="PROSITE" id="PS50042">
    <property type="entry name" value="CNMP_BINDING_3"/>
    <property type="match status" value="1"/>
</dbReference>
<dbReference type="GeneID" id="9050933"/>
<dbReference type="Gene3D" id="2.60.120.10">
    <property type="entry name" value="Jelly Rolls"/>
    <property type="match status" value="1"/>
</dbReference>
<dbReference type="Proteomes" id="UP000007800">
    <property type="component" value="Unassembled WGS sequence"/>
</dbReference>
<protein>
    <submittedName>
        <fullName evidence="2">Voltage and ligand gated potassium channel, putative</fullName>
    </submittedName>
</protein>
<evidence type="ECO:0000259" key="1">
    <source>
        <dbReference type="PROSITE" id="PS50042"/>
    </source>
</evidence>
<dbReference type="InterPro" id="IPR014710">
    <property type="entry name" value="RmlC-like_jellyroll"/>
</dbReference>
<feature type="domain" description="Cyclic nucleotide-binding" evidence="1">
    <location>
        <begin position="83"/>
        <end position="130"/>
    </location>
</feature>
<sequence length="292" mass="33554">MLTYDESRSQYRAKLKDAMRYMNKHKLESSLRIRVRNFLHQLFENQTNLESRRALVEFLRTSESLQRDVYVGLMGKMLKRYSWFKDLSHEILGKVCSVCEDLYYAPTDVMIYANEEADGMYFVVRGSMDLGYYAAERGNLEIMKLLLENDADPNRSEPTTFTALYAAINKGQNEAVKLLLEWQADPNQVVGNVDPAKRCFGTSPLAAAIKKGSSELVDVLLDTRRVAITAEEFKAAFDKKSKPFVKRLMKALSPDFPERYQTMWELRSSNGESLIQYFARKGDVKILEMAKG</sequence>
<accession>C5LUU9</accession>
<dbReference type="OrthoDB" id="10264606at2759"/>
<dbReference type="EMBL" id="GG685687">
    <property type="protein sequence ID" value="EEQ99493.1"/>
    <property type="molecule type" value="Genomic_DNA"/>
</dbReference>
<dbReference type="PANTHER" id="PTHR45743">
    <property type="entry name" value="POTASSIUM CHANNEL AKT1"/>
    <property type="match status" value="1"/>
</dbReference>
<dbReference type="InterPro" id="IPR045319">
    <property type="entry name" value="KAT/AKT"/>
</dbReference>
<dbReference type="SMART" id="SM00248">
    <property type="entry name" value="ANK"/>
    <property type="match status" value="3"/>
</dbReference>
<evidence type="ECO:0000313" key="3">
    <source>
        <dbReference type="Proteomes" id="UP000007800"/>
    </source>
</evidence>
<organism evidence="3">
    <name type="scientific">Perkinsus marinus (strain ATCC 50983 / TXsc)</name>
    <dbReference type="NCBI Taxonomy" id="423536"/>
    <lineage>
        <taxon>Eukaryota</taxon>
        <taxon>Sar</taxon>
        <taxon>Alveolata</taxon>
        <taxon>Perkinsozoa</taxon>
        <taxon>Perkinsea</taxon>
        <taxon>Perkinsida</taxon>
        <taxon>Perkinsidae</taxon>
        <taxon>Perkinsus</taxon>
    </lineage>
</organism>
<dbReference type="InterPro" id="IPR018490">
    <property type="entry name" value="cNMP-bd_dom_sf"/>
</dbReference>
<dbReference type="InterPro" id="IPR002110">
    <property type="entry name" value="Ankyrin_rpt"/>
</dbReference>
<reference evidence="2 3" key="1">
    <citation type="submission" date="2008-07" db="EMBL/GenBank/DDBJ databases">
        <authorList>
            <person name="El-Sayed N."/>
            <person name="Caler E."/>
            <person name="Inman J."/>
            <person name="Amedeo P."/>
            <person name="Hass B."/>
            <person name="Wortman J."/>
        </authorList>
    </citation>
    <scope>NUCLEOTIDE SEQUENCE [LARGE SCALE GENOMIC DNA]</scope>
    <source>
        <strain evidence="3">ATCC 50983 / TXsc</strain>
    </source>
</reference>
<dbReference type="AlphaFoldDB" id="C5LUU9"/>
<keyword evidence="3" id="KW-1185">Reference proteome</keyword>
<gene>
    <name evidence="2" type="ORF">Pmar_PMAR010401</name>
</gene>
<dbReference type="SUPFAM" id="SSF51206">
    <property type="entry name" value="cAMP-binding domain-like"/>
    <property type="match status" value="1"/>
</dbReference>
<name>C5LUU9_PERM5</name>
<keyword evidence="2" id="KW-0813">Transport</keyword>
<dbReference type="Gene3D" id="1.25.40.20">
    <property type="entry name" value="Ankyrin repeat-containing domain"/>
    <property type="match status" value="1"/>
</dbReference>
<keyword evidence="2" id="KW-0407">Ion channel</keyword>
<dbReference type="Pfam" id="PF12796">
    <property type="entry name" value="Ank_2"/>
    <property type="match status" value="1"/>
</dbReference>
<keyword evidence="2" id="KW-0406">Ion transport</keyword>
<proteinExistence type="predicted"/>
<dbReference type="RefSeq" id="XP_002766776.1">
    <property type="nucleotide sequence ID" value="XM_002766730.1"/>
</dbReference>
<dbReference type="GO" id="GO:0005249">
    <property type="term" value="F:voltage-gated potassium channel activity"/>
    <property type="evidence" value="ECO:0007669"/>
    <property type="project" value="InterPro"/>
</dbReference>
<dbReference type="CDD" id="cd00038">
    <property type="entry name" value="CAP_ED"/>
    <property type="match status" value="1"/>
</dbReference>
<dbReference type="Gene3D" id="1.10.287.630">
    <property type="entry name" value="Helix hairpin bin"/>
    <property type="match status" value="1"/>
</dbReference>
<evidence type="ECO:0000313" key="2">
    <source>
        <dbReference type="EMBL" id="EEQ99493.1"/>
    </source>
</evidence>
<dbReference type="InterPro" id="IPR000595">
    <property type="entry name" value="cNMP-bd_dom"/>
</dbReference>
<dbReference type="SUPFAM" id="SSF48403">
    <property type="entry name" value="Ankyrin repeat"/>
    <property type="match status" value="1"/>
</dbReference>
<dbReference type="InParanoid" id="C5LUU9"/>
<dbReference type="InterPro" id="IPR036770">
    <property type="entry name" value="Ankyrin_rpt-contain_sf"/>
</dbReference>